<evidence type="ECO:0000256" key="1">
    <source>
        <dbReference type="SAM" id="MobiDB-lite"/>
    </source>
</evidence>
<protein>
    <recommendedName>
        <fullName evidence="4">Ribbon-helix-helix protein, copG family</fullName>
    </recommendedName>
</protein>
<name>A0A1H3QRS8_9MICO</name>
<evidence type="ECO:0008006" key="4">
    <source>
        <dbReference type="Google" id="ProtNLM"/>
    </source>
</evidence>
<gene>
    <name evidence="2" type="ORF">SAMN05216554_2706</name>
</gene>
<evidence type="ECO:0000313" key="3">
    <source>
        <dbReference type="Proteomes" id="UP000198891"/>
    </source>
</evidence>
<proteinExistence type="predicted"/>
<keyword evidence="3" id="KW-1185">Reference proteome</keyword>
<dbReference type="AlphaFoldDB" id="A0A1H3QRS8"/>
<sequence>MTPHKVNRHDTIGVMPNQPKTPMKSFRISEDLYRSALSKAKSEGKSLTDVVREALEHYISS</sequence>
<dbReference type="EMBL" id="FNPZ01000002">
    <property type="protein sequence ID" value="SDZ16116.1"/>
    <property type="molecule type" value="Genomic_DNA"/>
</dbReference>
<accession>A0A1H3QRS8</accession>
<dbReference type="Proteomes" id="UP000198891">
    <property type="component" value="Unassembled WGS sequence"/>
</dbReference>
<reference evidence="2 3" key="1">
    <citation type="submission" date="2016-10" db="EMBL/GenBank/DDBJ databases">
        <authorList>
            <person name="de Groot N.N."/>
        </authorList>
    </citation>
    <scope>NUCLEOTIDE SEQUENCE [LARGE SCALE GENOMIC DNA]</scope>
    <source>
        <strain evidence="2 3">CGMCC 4.3491</strain>
    </source>
</reference>
<organism evidence="2 3">
    <name type="scientific">Herbiconiux ginsengi</name>
    <dbReference type="NCBI Taxonomy" id="381665"/>
    <lineage>
        <taxon>Bacteria</taxon>
        <taxon>Bacillati</taxon>
        <taxon>Actinomycetota</taxon>
        <taxon>Actinomycetes</taxon>
        <taxon>Micrococcales</taxon>
        <taxon>Microbacteriaceae</taxon>
        <taxon>Herbiconiux</taxon>
    </lineage>
</organism>
<evidence type="ECO:0000313" key="2">
    <source>
        <dbReference type="EMBL" id="SDZ16116.1"/>
    </source>
</evidence>
<feature type="region of interest" description="Disordered" evidence="1">
    <location>
        <begin position="1"/>
        <end position="23"/>
    </location>
</feature>